<evidence type="ECO:0000313" key="2">
    <source>
        <dbReference type="EMBL" id="GIY34316.1"/>
    </source>
</evidence>
<evidence type="ECO:0000313" key="3">
    <source>
        <dbReference type="Proteomes" id="UP001054837"/>
    </source>
</evidence>
<keyword evidence="3" id="KW-1185">Reference proteome</keyword>
<feature type="region of interest" description="Disordered" evidence="1">
    <location>
        <begin position="18"/>
        <end position="40"/>
    </location>
</feature>
<feature type="compositionally biased region" description="Low complexity" evidence="1">
    <location>
        <begin position="27"/>
        <end position="40"/>
    </location>
</feature>
<comment type="caution">
    <text evidence="2">The sequence shown here is derived from an EMBL/GenBank/DDBJ whole genome shotgun (WGS) entry which is preliminary data.</text>
</comment>
<dbReference type="AlphaFoldDB" id="A0AAV4SN76"/>
<evidence type="ECO:0000256" key="1">
    <source>
        <dbReference type="SAM" id="MobiDB-lite"/>
    </source>
</evidence>
<organism evidence="2 3">
    <name type="scientific">Caerostris darwini</name>
    <dbReference type="NCBI Taxonomy" id="1538125"/>
    <lineage>
        <taxon>Eukaryota</taxon>
        <taxon>Metazoa</taxon>
        <taxon>Ecdysozoa</taxon>
        <taxon>Arthropoda</taxon>
        <taxon>Chelicerata</taxon>
        <taxon>Arachnida</taxon>
        <taxon>Araneae</taxon>
        <taxon>Araneomorphae</taxon>
        <taxon>Entelegynae</taxon>
        <taxon>Araneoidea</taxon>
        <taxon>Araneidae</taxon>
        <taxon>Caerostris</taxon>
    </lineage>
</organism>
<dbReference type="EMBL" id="BPLQ01008056">
    <property type="protein sequence ID" value="GIY34316.1"/>
    <property type="molecule type" value="Genomic_DNA"/>
</dbReference>
<name>A0AAV4SN76_9ARAC</name>
<dbReference type="Proteomes" id="UP001054837">
    <property type="component" value="Unassembled WGS sequence"/>
</dbReference>
<sequence>MRRQRKAGVLLMQISMISMSPGKGKRSNSSPCSPTLTPLSSSSIRLPGLFPLLPAGEVIRWIIIRHQRYQLYEFGEFLGACVGVDEREGGQFNFVGGGIIGEGVQKGSCELDL</sequence>
<gene>
    <name evidence="2" type="ORF">CDAR_579271</name>
</gene>
<proteinExistence type="predicted"/>
<accession>A0AAV4SN76</accession>
<protein>
    <submittedName>
        <fullName evidence="2">Uncharacterized protein</fullName>
    </submittedName>
</protein>
<reference evidence="2 3" key="1">
    <citation type="submission" date="2021-06" db="EMBL/GenBank/DDBJ databases">
        <title>Caerostris darwini draft genome.</title>
        <authorList>
            <person name="Kono N."/>
            <person name="Arakawa K."/>
        </authorList>
    </citation>
    <scope>NUCLEOTIDE SEQUENCE [LARGE SCALE GENOMIC DNA]</scope>
</reference>